<dbReference type="PANTHER" id="PTHR38767:SF1">
    <property type="entry name" value="DNA POLYMERASE III SUBUNIT CHI"/>
    <property type="match status" value="1"/>
</dbReference>
<gene>
    <name evidence="1" type="ORF">HUK82_15055</name>
</gene>
<dbReference type="PANTHER" id="PTHR38767">
    <property type="entry name" value="DNA POLYMERASE III SUBUNIT CHI"/>
    <property type="match status" value="1"/>
</dbReference>
<sequence length="148" mass="16027">MAEVGFYHLTRTSLEEALAPLLGRTLEAGKRAVVRCADDAAVGALDASLWKVREPVWLPHGSAALGQAAWQPVWLTADDDTPNGATFLFSVAGATIASPERFERIFDLFDGGDAAAVAAARVRWSAMKASGHTLTYWRQETRGWRRAG</sequence>
<dbReference type="GO" id="GO:0006260">
    <property type="term" value="P:DNA replication"/>
    <property type="evidence" value="ECO:0007669"/>
    <property type="project" value="InterPro"/>
</dbReference>
<dbReference type="EMBL" id="JABXXR010000202">
    <property type="protein sequence ID" value="NVN41866.1"/>
    <property type="molecule type" value="Genomic_DNA"/>
</dbReference>
<keyword evidence="2" id="KW-1185">Reference proteome</keyword>
<proteinExistence type="predicted"/>
<dbReference type="InterPro" id="IPR007459">
    <property type="entry name" value="DNA_pol3_chi"/>
</dbReference>
<evidence type="ECO:0000313" key="1">
    <source>
        <dbReference type="EMBL" id="NVN41866.1"/>
    </source>
</evidence>
<comment type="caution">
    <text evidence="1">The sequence shown here is derived from an EMBL/GenBank/DDBJ whole genome shotgun (WGS) entry which is preliminary data.</text>
</comment>
<accession>A0A850PHZ7</accession>
<dbReference type="Pfam" id="PF04364">
    <property type="entry name" value="DNA_pol3_chi"/>
    <property type="match status" value="1"/>
</dbReference>
<dbReference type="Gene3D" id="3.40.50.10110">
    <property type="entry name" value="DNA polymerase III subunit chi"/>
    <property type="match status" value="1"/>
</dbReference>
<dbReference type="GO" id="GO:0032298">
    <property type="term" value="P:positive regulation of DNA-templated DNA replication initiation"/>
    <property type="evidence" value="ECO:0007669"/>
    <property type="project" value="TreeGrafter"/>
</dbReference>
<dbReference type="AlphaFoldDB" id="A0A850PHZ7"/>
<dbReference type="InterPro" id="IPR036768">
    <property type="entry name" value="PolIII_chi_sf"/>
</dbReference>
<dbReference type="GO" id="GO:0003677">
    <property type="term" value="F:DNA binding"/>
    <property type="evidence" value="ECO:0007669"/>
    <property type="project" value="InterPro"/>
</dbReference>
<dbReference type="RefSeq" id="WP_176614727.1">
    <property type="nucleotide sequence ID" value="NZ_JABXXR010000202.1"/>
</dbReference>
<dbReference type="SUPFAM" id="SSF102400">
    <property type="entry name" value="DNA polymerase III chi subunit"/>
    <property type="match status" value="1"/>
</dbReference>
<protein>
    <submittedName>
        <fullName evidence="1">DNA polymerase III subunit chi</fullName>
    </submittedName>
</protein>
<reference evidence="1 2" key="1">
    <citation type="submission" date="2020-06" db="EMBL/GenBank/DDBJ databases">
        <title>Description of novel acetic acid bacteria.</title>
        <authorList>
            <person name="Sombolestani A."/>
        </authorList>
    </citation>
    <scope>NUCLEOTIDE SEQUENCE [LARGE SCALE GENOMIC DNA]</scope>
    <source>
        <strain evidence="1 2">LMG 27010</strain>
    </source>
</reference>
<organism evidence="1 2">
    <name type="scientific">Ameyamaea chiangmaiensis</name>
    <dbReference type="NCBI Taxonomy" id="442969"/>
    <lineage>
        <taxon>Bacteria</taxon>
        <taxon>Pseudomonadati</taxon>
        <taxon>Pseudomonadota</taxon>
        <taxon>Alphaproteobacteria</taxon>
        <taxon>Acetobacterales</taxon>
        <taxon>Acetobacteraceae</taxon>
        <taxon>Ameyamaea</taxon>
    </lineage>
</organism>
<dbReference type="GO" id="GO:0003887">
    <property type="term" value="F:DNA-directed DNA polymerase activity"/>
    <property type="evidence" value="ECO:0007669"/>
    <property type="project" value="InterPro"/>
</dbReference>
<name>A0A850PHZ7_9PROT</name>
<evidence type="ECO:0000313" key="2">
    <source>
        <dbReference type="Proteomes" id="UP000585665"/>
    </source>
</evidence>
<dbReference type="Proteomes" id="UP000585665">
    <property type="component" value="Unassembled WGS sequence"/>
</dbReference>
<dbReference type="NCBIfam" id="NF004347">
    <property type="entry name" value="PRK05728.1-4"/>
    <property type="match status" value="1"/>
</dbReference>